<dbReference type="PANTHER" id="PTHR33484:SF3">
    <property type="entry name" value="HYDROXYPROLINE-RICH GLYCOPROTEIN FAMILY PROTEIN"/>
    <property type="match status" value="1"/>
</dbReference>
<name>A0A1J6IRJ5_NICAT</name>
<protein>
    <submittedName>
        <fullName evidence="2">Uncharacterized protein</fullName>
    </submittedName>
</protein>
<keyword evidence="3" id="KW-1185">Reference proteome</keyword>
<dbReference type="Proteomes" id="UP000187609">
    <property type="component" value="Unassembled WGS sequence"/>
</dbReference>
<organism evidence="2 3">
    <name type="scientific">Nicotiana attenuata</name>
    <name type="common">Coyote tobacco</name>
    <dbReference type="NCBI Taxonomy" id="49451"/>
    <lineage>
        <taxon>Eukaryota</taxon>
        <taxon>Viridiplantae</taxon>
        <taxon>Streptophyta</taxon>
        <taxon>Embryophyta</taxon>
        <taxon>Tracheophyta</taxon>
        <taxon>Spermatophyta</taxon>
        <taxon>Magnoliopsida</taxon>
        <taxon>eudicotyledons</taxon>
        <taxon>Gunneridae</taxon>
        <taxon>Pentapetalae</taxon>
        <taxon>asterids</taxon>
        <taxon>lamiids</taxon>
        <taxon>Solanales</taxon>
        <taxon>Solanaceae</taxon>
        <taxon>Nicotianoideae</taxon>
        <taxon>Nicotianeae</taxon>
        <taxon>Nicotiana</taxon>
    </lineage>
</organism>
<comment type="caution">
    <text evidence="2">The sequence shown here is derived from an EMBL/GenBank/DDBJ whole genome shotgun (WGS) entry which is preliminary data.</text>
</comment>
<evidence type="ECO:0000313" key="2">
    <source>
        <dbReference type="EMBL" id="OIT03192.1"/>
    </source>
</evidence>
<dbReference type="AlphaFoldDB" id="A0A1J6IRJ5"/>
<evidence type="ECO:0000256" key="1">
    <source>
        <dbReference type="SAM" id="MobiDB-lite"/>
    </source>
</evidence>
<proteinExistence type="predicted"/>
<evidence type="ECO:0000313" key="3">
    <source>
        <dbReference type="Proteomes" id="UP000187609"/>
    </source>
</evidence>
<gene>
    <name evidence="2" type="ORF">A4A49_30796</name>
</gene>
<accession>A0A1J6IRJ5</accession>
<dbReference type="Gramene" id="OIT03192">
    <property type="protein sequence ID" value="OIT03192"/>
    <property type="gene ID" value="A4A49_30796"/>
</dbReference>
<dbReference type="PANTHER" id="PTHR33484">
    <property type="entry name" value="BNAC07G33360D PROTEIN"/>
    <property type="match status" value="1"/>
</dbReference>
<dbReference type="EMBL" id="MJEQ01037187">
    <property type="protein sequence ID" value="OIT03192.1"/>
    <property type="molecule type" value="Genomic_DNA"/>
</dbReference>
<feature type="region of interest" description="Disordered" evidence="1">
    <location>
        <begin position="28"/>
        <end position="48"/>
    </location>
</feature>
<reference evidence="2" key="1">
    <citation type="submission" date="2016-11" db="EMBL/GenBank/DDBJ databases">
        <title>The genome of Nicotiana attenuata.</title>
        <authorList>
            <person name="Xu S."/>
            <person name="Brockmoeller T."/>
            <person name="Gaquerel E."/>
            <person name="Navarro A."/>
            <person name="Kuhl H."/>
            <person name="Gase K."/>
            <person name="Ling Z."/>
            <person name="Zhou W."/>
            <person name="Kreitzer C."/>
            <person name="Stanke M."/>
            <person name="Tang H."/>
            <person name="Lyons E."/>
            <person name="Pandey P."/>
            <person name="Pandey S.P."/>
            <person name="Timmermann B."/>
            <person name="Baldwin I.T."/>
        </authorList>
    </citation>
    <scope>NUCLEOTIDE SEQUENCE [LARGE SCALE GENOMIC DNA]</scope>
    <source>
        <strain evidence="2">UT</strain>
    </source>
</reference>
<sequence>MARRTTYRADHLVKIGIEGFAMADEEYGQNPNKRLHREQPHQEPQSYKNATLIPTQFFNWRKFVTTPRKESRDVMDCNQAAEVYGGVLIKKVILFRKGY</sequence>